<dbReference type="SUPFAM" id="SSF53474">
    <property type="entry name" value="alpha/beta-Hydrolases"/>
    <property type="match status" value="1"/>
</dbReference>
<reference evidence="3" key="1">
    <citation type="submission" date="2018-05" db="EMBL/GenBank/DDBJ databases">
        <authorList>
            <person name="Lanie J.A."/>
            <person name="Ng W.-L."/>
            <person name="Kazmierczak K.M."/>
            <person name="Andrzejewski T.M."/>
            <person name="Davidsen T.M."/>
            <person name="Wayne K.J."/>
            <person name="Tettelin H."/>
            <person name="Glass J.I."/>
            <person name="Rusch D."/>
            <person name="Podicherti R."/>
            <person name="Tsui H.-C.T."/>
            <person name="Winkler M.E."/>
        </authorList>
    </citation>
    <scope>NUCLEOTIDE SEQUENCE</scope>
</reference>
<organism evidence="3">
    <name type="scientific">marine metagenome</name>
    <dbReference type="NCBI Taxonomy" id="408172"/>
    <lineage>
        <taxon>unclassified sequences</taxon>
        <taxon>metagenomes</taxon>
        <taxon>ecological metagenomes</taxon>
    </lineage>
</organism>
<dbReference type="InterPro" id="IPR050300">
    <property type="entry name" value="GDXG_lipolytic_enzyme"/>
</dbReference>
<sequence length="266" mass="30317">MVRYISLFLFIGLAYSQFTYQLEENIPYYDDVNNIRCELDIYYPKNKKDFPTIVWFHGGGLKQGNKSIADRLKNQEVAIVSANYRFFPNVSTKQVISDAAAAVAWTFNNINDYGGNQKLIFVSGHSAGGYLTSMLGLDKSWLKKYMIDADKIAGLIPFSGHTITHFTVREEMGITDRNKVIVDSMAPLYHVRKSAPPYVIITGNRDLELLGRYEENAYMVRMMRLTGHQNTIIYELDGYGHNMVEPALPLLLKVVKEQTKIILNKP</sequence>
<feature type="domain" description="BD-FAE-like" evidence="2">
    <location>
        <begin position="39"/>
        <end position="206"/>
    </location>
</feature>
<protein>
    <recommendedName>
        <fullName evidence="2">BD-FAE-like domain-containing protein</fullName>
    </recommendedName>
</protein>
<accession>A0A382EZD3</accession>
<dbReference type="PANTHER" id="PTHR48081">
    <property type="entry name" value="AB HYDROLASE SUPERFAMILY PROTEIN C4A8.06C"/>
    <property type="match status" value="1"/>
</dbReference>
<dbReference type="InterPro" id="IPR049492">
    <property type="entry name" value="BD-FAE-like_dom"/>
</dbReference>
<gene>
    <name evidence="3" type="ORF">METZ01_LOCUS208095</name>
</gene>
<dbReference type="Gene3D" id="3.40.50.1820">
    <property type="entry name" value="alpha/beta hydrolase"/>
    <property type="match status" value="1"/>
</dbReference>
<dbReference type="GO" id="GO:0016787">
    <property type="term" value="F:hydrolase activity"/>
    <property type="evidence" value="ECO:0007669"/>
    <property type="project" value="UniProtKB-KW"/>
</dbReference>
<dbReference type="PANTHER" id="PTHR48081:SF9">
    <property type="entry name" value="CARBOXYLESTERASE"/>
    <property type="match status" value="1"/>
</dbReference>
<dbReference type="AlphaFoldDB" id="A0A382EZD3"/>
<dbReference type="Pfam" id="PF20434">
    <property type="entry name" value="BD-FAE"/>
    <property type="match status" value="1"/>
</dbReference>
<keyword evidence="1" id="KW-0378">Hydrolase</keyword>
<name>A0A382EZD3_9ZZZZ</name>
<evidence type="ECO:0000313" key="3">
    <source>
        <dbReference type="EMBL" id="SVB55241.1"/>
    </source>
</evidence>
<evidence type="ECO:0000259" key="2">
    <source>
        <dbReference type="Pfam" id="PF20434"/>
    </source>
</evidence>
<dbReference type="EMBL" id="UINC01046790">
    <property type="protein sequence ID" value="SVB55241.1"/>
    <property type="molecule type" value="Genomic_DNA"/>
</dbReference>
<evidence type="ECO:0000256" key="1">
    <source>
        <dbReference type="ARBA" id="ARBA00022801"/>
    </source>
</evidence>
<proteinExistence type="predicted"/>
<dbReference type="InterPro" id="IPR029058">
    <property type="entry name" value="AB_hydrolase_fold"/>
</dbReference>